<gene>
    <name evidence="3" type="ORF">TGAM01_v205153</name>
</gene>
<feature type="region of interest" description="Disordered" evidence="2">
    <location>
        <begin position="256"/>
        <end position="275"/>
    </location>
</feature>
<evidence type="ECO:0000313" key="3">
    <source>
        <dbReference type="EMBL" id="PON26209.1"/>
    </source>
</evidence>
<organism evidence="3 4">
    <name type="scientific">Trichoderma gamsii</name>
    <dbReference type="NCBI Taxonomy" id="398673"/>
    <lineage>
        <taxon>Eukaryota</taxon>
        <taxon>Fungi</taxon>
        <taxon>Dikarya</taxon>
        <taxon>Ascomycota</taxon>
        <taxon>Pezizomycotina</taxon>
        <taxon>Sordariomycetes</taxon>
        <taxon>Hypocreomycetidae</taxon>
        <taxon>Hypocreales</taxon>
        <taxon>Hypocreaceae</taxon>
        <taxon>Trichoderma</taxon>
    </lineage>
</organism>
<reference evidence="3 4" key="1">
    <citation type="journal article" date="2016" name="Genome Announc.">
        <title>Draft Whole-Genome Sequence of Trichoderma gamsii T6085, a Promising Biocontrol Agent of Fusarium Head Blight on Wheat.</title>
        <authorList>
            <person name="Baroncelli R."/>
            <person name="Zapparata A."/>
            <person name="Piaggeschi G."/>
            <person name="Sarrocco S."/>
            <person name="Vannacci G."/>
        </authorList>
    </citation>
    <scope>NUCLEOTIDE SEQUENCE [LARGE SCALE GENOMIC DNA]</scope>
    <source>
        <strain evidence="3 4">T6085</strain>
    </source>
</reference>
<keyword evidence="4" id="KW-1185">Reference proteome</keyword>
<evidence type="ECO:0000313" key="4">
    <source>
        <dbReference type="Proteomes" id="UP000054821"/>
    </source>
</evidence>
<dbReference type="RefSeq" id="XP_018656304.1">
    <property type="nucleotide sequence ID" value="XM_018810495.1"/>
</dbReference>
<comment type="caution">
    <text evidence="3">The sequence shown here is derived from an EMBL/GenBank/DDBJ whole genome shotgun (WGS) entry which is preliminary data.</text>
</comment>
<protein>
    <submittedName>
        <fullName evidence="3">Uncharacterized protein</fullName>
    </submittedName>
</protein>
<dbReference type="Proteomes" id="UP000054821">
    <property type="component" value="Unassembled WGS sequence"/>
</dbReference>
<evidence type="ECO:0000256" key="2">
    <source>
        <dbReference type="SAM" id="MobiDB-lite"/>
    </source>
</evidence>
<name>A0A2P4ZPI3_9HYPO</name>
<evidence type="ECO:0000256" key="1">
    <source>
        <dbReference type="SAM" id="Coils"/>
    </source>
</evidence>
<feature type="coiled-coil region" evidence="1">
    <location>
        <begin position="315"/>
        <end position="342"/>
    </location>
</feature>
<proteinExistence type="predicted"/>
<accession>A0A2P4ZPI3</accession>
<dbReference type="AlphaFoldDB" id="A0A2P4ZPI3"/>
<dbReference type="EMBL" id="JPDN02000015">
    <property type="protein sequence ID" value="PON26209.1"/>
    <property type="molecule type" value="Genomic_DNA"/>
</dbReference>
<sequence length="343" mass="39836">MDAKYTNEIIFEEREIPRPTIENELPVAAISAEERVLKETASHTIVLPFRKPDDRDNVVTHAVYRQLVERYIQENETWDSQMRSDMLVESEDLNYRISISKGVISSHKLHTRIKQKVTWPRFWMLRVMFGPAACARQTWFPEVLKRFPDFASKPAYTGVVPPNLEEVLELDEWVPPVPTPEECKYDRFRVPKRTATSIGNHRSRRQKEGISSVLNTPAMTVAAATPSPTNTFALQRCLETDSTSQVVETPAAMSRQSMIPPDLGTNEVPPPRDNDELRSKYKPFEELQYSQMSQLDMQTQVRELGDENIYLRQINAIQQRLIEQYQERIFKLESESRAIQRRI</sequence>
<keyword evidence="1" id="KW-0175">Coiled coil</keyword>
<dbReference type="GeneID" id="29990578"/>